<reference evidence="2 3" key="1">
    <citation type="submission" date="2020-08" db="EMBL/GenBank/DDBJ databases">
        <title>Studying the diversity of plant-associated saprophytic bacteria and their role in host health and plant-pathogen interactions.</title>
        <authorList>
            <person name="Potnis N."/>
        </authorList>
    </citation>
    <scope>NUCLEOTIDE SEQUENCE [LARGE SCALE GENOMIC DNA]</scope>
    <source>
        <strain evidence="2 3">CFBP 7922</strain>
    </source>
</reference>
<evidence type="ECO:0000313" key="2">
    <source>
        <dbReference type="EMBL" id="MBB4722644.1"/>
    </source>
</evidence>
<feature type="region of interest" description="Disordered" evidence="1">
    <location>
        <begin position="1"/>
        <end position="23"/>
    </location>
</feature>
<sequence length="50" mass="5358">MTEQKTPAAEKQKTATAPAKTYPNVTQKGNVTVTEYADGTTHYNALGTTK</sequence>
<dbReference type="EMBL" id="JACHNL010000002">
    <property type="protein sequence ID" value="MBB4722644.1"/>
    <property type="molecule type" value="Genomic_DNA"/>
</dbReference>
<dbReference type="RefSeq" id="WP_166750161.1">
    <property type="nucleotide sequence ID" value="NZ_JACHNK010000002.1"/>
</dbReference>
<organism evidence="2 3">
    <name type="scientific">Xanthomonas euvesicatoria</name>
    <dbReference type="NCBI Taxonomy" id="456327"/>
    <lineage>
        <taxon>Bacteria</taxon>
        <taxon>Pseudomonadati</taxon>
        <taxon>Pseudomonadota</taxon>
        <taxon>Gammaproteobacteria</taxon>
        <taxon>Lysobacterales</taxon>
        <taxon>Lysobacteraceae</taxon>
        <taxon>Xanthomonas</taxon>
    </lineage>
</organism>
<protein>
    <submittedName>
        <fullName evidence="2">Uncharacterized protein</fullName>
    </submittedName>
</protein>
<evidence type="ECO:0000256" key="1">
    <source>
        <dbReference type="SAM" id="MobiDB-lite"/>
    </source>
</evidence>
<dbReference type="AlphaFoldDB" id="A0AAW3U214"/>
<name>A0AAW3U214_XANEU</name>
<evidence type="ECO:0000313" key="3">
    <source>
        <dbReference type="Proteomes" id="UP000576603"/>
    </source>
</evidence>
<comment type="caution">
    <text evidence="2">The sequence shown here is derived from an EMBL/GenBank/DDBJ whole genome shotgun (WGS) entry which is preliminary data.</text>
</comment>
<proteinExistence type="predicted"/>
<dbReference type="Proteomes" id="UP000576603">
    <property type="component" value="Unassembled WGS sequence"/>
</dbReference>
<gene>
    <name evidence="2" type="ORF">FHY32_000962</name>
</gene>
<accession>A0AAW3U214</accession>